<organism evidence="1 2">
    <name type="scientific">Nephila pilipes</name>
    <name type="common">Giant wood spider</name>
    <name type="synonym">Nephila maculata</name>
    <dbReference type="NCBI Taxonomy" id="299642"/>
    <lineage>
        <taxon>Eukaryota</taxon>
        <taxon>Metazoa</taxon>
        <taxon>Ecdysozoa</taxon>
        <taxon>Arthropoda</taxon>
        <taxon>Chelicerata</taxon>
        <taxon>Arachnida</taxon>
        <taxon>Araneae</taxon>
        <taxon>Araneomorphae</taxon>
        <taxon>Entelegynae</taxon>
        <taxon>Araneoidea</taxon>
        <taxon>Nephilidae</taxon>
        <taxon>Nephila</taxon>
    </lineage>
</organism>
<dbReference type="OrthoDB" id="10485777at2759"/>
<reference evidence="1" key="1">
    <citation type="submission" date="2020-08" db="EMBL/GenBank/DDBJ databases">
        <title>Multicomponent nature underlies the extraordinary mechanical properties of spider dragline silk.</title>
        <authorList>
            <person name="Kono N."/>
            <person name="Nakamura H."/>
            <person name="Mori M."/>
            <person name="Yoshida Y."/>
            <person name="Ohtoshi R."/>
            <person name="Malay A.D."/>
            <person name="Moran D.A.P."/>
            <person name="Tomita M."/>
            <person name="Numata K."/>
            <person name="Arakawa K."/>
        </authorList>
    </citation>
    <scope>NUCLEOTIDE SEQUENCE</scope>
</reference>
<dbReference type="EMBL" id="BMAW01027786">
    <property type="protein sequence ID" value="GFU04059.1"/>
    <property type="molecule type" value="Genomic_DNA"/>
</dbReference>
<evidence type="ECO:0000313" key="2">
    <source>
        <dbReference type="Proteomes" id="UP000887013"/>
    </source>
</evidence>
<sequence length="82" mass="8889">MGGGHPHEQKFLCTMLMSSGATESAGPPSFGVRCDLLCRWLALGKLLLFTRISISDGAELQNKSTKEEANHVKYVVGRGLKL</sequence>
<evidence type="ECO:0000313" key="1">
    <source>
        <dbReference type="EMBL" id="GFU04059.1"/>
    </source>
</evidence>
<comment type="caution">
    <text evidence="1">The sequence shown here is derived from an EMBL/GenBank/DDBJ whole genome shotgun (WGS) entry which is preliminary data.</text>
</comment>
<protein>
    <submittedName>
        <fullName evidence="1">Uncharacterized protein</fullName>
    </submittedName>
</protein>
<gene>
    <name evidence="1" type="ORF">NPIL_494041</name>
</gene>
<dbReference type="AlphaFoldDB" id="A0A8X6Q7A7"/>
<proteinExistence type="predicted"/>
<keyword evidence="2" id="KW-1185">Reference proteome</keyword>
<name>A0A8X6Q7A7_NEPPI</name>
<dbReference type="Proteomes" id="UP000887013">
    <property type="component" value="Unassembled WGS sequence"/>
</dbReference>
<accession>A0A8X6Q7A7</accession>